<evidence type="ECO:0000256" key="5">
    <source>
        <dbReference type="ARBA" id="ARBA00022475"/>
    </source>
</evidence>
<dbReference type="GO" id="GO:0005886">
    <property type="term" value="C:plasma membrane"/>
    <property type="evidence" value="ECO:0007669"/>
    <property type="project" value="UniProtKB-SubCell"/>
</dbReference>
<evidence type="ECO:0000256" key="4">
    <source>
        <dbReference type="ARBA" id="ARBA00022448"/>
    </source>
</evidence>
<organism evidence="12 13">
    <name type="scientific">Spirosoma montaniterrae</name>
    <dbReference type="NCBI Taxonomy" id="1178516"/>
    <lineage>
        <taxon>Bacteria</taxon>
        <taxon>Pseudomonadati</taxon>
        <taxon>Bacteroidota</taxon>
        <taxon>Cytophagia</taxon>
        <taxon>Cytophagales</taxon>
        <taxon>Cytophagaceae</taxon>
        <taxon>Spirosoma</taxon>
    </lineage>
</organism>
<feature type="transmembrane region" description="Helical" evidence="11">
    <location>
        <begin position="61"/>
        <end position="79"/>
    </location>
</feature>
<evidence type="ECO:0000256" key="10">
    <source>
        <dbReference type="ARBA" id="ARBA00023136"/>
    </source>
</evidence>
<accession>A0A1P9X4Y0</accession>
<reference evidence="12 13" key="1">
    <citation type="submission" date="2016-01" db="EMBL/GenBank/DDBJ databases">
        <authorList>
            <person name="Oliw E.H."/>
        </authorList>
    </citation>
    <scope>NUCLEOTIDE SEQUENCE [LARGE SCALE GENOMIC DNA]</scope>
    <source>
        <strain evidence="12 13">DY10</strain>
    </source>
</reference>
<keyword evidence="8 11" id="KW-0812">Transmembrane</keyword>
<keyword evidence="5" id="KW-1003">Cell membrane</keyword>
<dbReference type="PANTHER" id="PTHR43702">
    <property type="entry name" value="L-FUCOSE-PROTON SYMPORTER"/>
    <property type="match status" value="1"/>
</dbReference>
<dbReference type="Proteomes" id="UP000187941">
    <property type="component" value="Chromosome"/>
</dbReference>
<dbReference type="NCBIfam" id="TIGR00885">
    <property type="entry name" value="fucP"/>
    <property type="match status" value="1"/>
</dbReference>
<dbReference type="InterPro" id="IPR036259">
    <property type="entry name" value="MFS_trans_sf"/>
</dbReference>
<name>A0A1P9X4Y0_9BACT</name>
<keyword evidence="7 12" id="KW-0762">Sugar transport</keyword>
<evidence type="ECO:0000256" key="3">
    <source>
        <dbReference type="ARBA" id="ARBA00009120"/>
    </source>
</evidence>
<evidence type="ECO:0000256" key="6">
    <source>
        <dbReference type="ARBA" id="ARBA00022519"/>
    </source>
</evidence>
<feature type="transmembrane region" description="Helical" evidence="11">
    <location>
        <begin position="372"/>
        <end position="391"/>
    </location>
</feature>
<dbReference type="GO" id="GO:0005354">
    <property type="term" value="F:galactose transmembrane transporter activity"/>
    <property type="evidence" value="ECO:0007669"/>
    <property type="project" value="InterPro"/>
</dbReference>
<evidence type="ECO:0000256" key="1">
    <source>
        <dbReference type="ARBA" id="ARBA00003321"/>
    </source>
</evidence>
<comment type="subcellular location">
    <subcellularLocation>
        <location evidence="2">Cell inner membrane</location>
        <topology evidence="2">Multi-pass membrane protein</topology>
    </subcellularLocation>
</comment>
<keyword evidence="9 11" id="KW-1133">Transmembrane helix</keyword>
<evidence type="ECO:0000256" key="11">
    <source>
        <dbReference type="SAM" id="Phobius"/>
    </source>
</evidence>
<evidence type="ECO:0000256" key="2">
    <source>
        <dbReference type="ARBA" id="ARBA00004429"/>
    </source>
</evidence>
<evidence type="ECO:0000256" key="9">
    <source>
        <dbReference type="ARBA" id="ARBA00022989"/>
    </source>
</evidence>
<dbReference type="EMBL" id="CP014263">
    <property type="protein sequence ID" value="AQG82667.1"/>
    <property type="molecule type" value="Genomic_DNA"/>
</dbReference>
<dbReference type="InterPro" id="IPR050375">
    <property type="entry name" value="MFS_TsgA-like"/>
</dbReference>
<feature type="transmembrane region" description="Helical" evidence="11">
    <location>
        <begin position="85"/>
        <end position="103"/>
    </location>
</feature>
<sequence length="404" mass="43340">MLLMFLWNISRNINDVLVPHLKRACQLTDFQSSLVQSAFFGAYFLCALPVGYFLKKRGYQAGIVTGLCLAAVGGFLFYPAAETRFYPVFLLALFVMAAGFTFLEVSATPYVSVLGSPQTAASRLNLAAACGSLGSTLGPLLGGQLILHQQDVSEESLRGLSPDALTAFLDAEANSVKAPYLTLALFLLGLGVVIARLKLPPIQQTDSSPTRLRDVLRFRHTVLGAVAVFCYLGAEVGTVSFMIRYLKSLDLPGITEQKAATFISLYMAGVLIGRLAGAVLLRRFRAGPMLGLVSGVVVVLITVSVLSSGWVAVWSMVSVGLFTSVMYGIIFTLSIAGLGPHTEQGSSLLIMSIVGGAIVPPLMGLISDYSTIRWAFVVPLICYFYLIYYGLSGYKPAAFAKHTI</sequence>
<feature type="transmembrane region" description="Helical" evidence="11">
    <location>
        <begin position="288"/>
        <end position="306"/>
    </location>
</feature>
<feature type="transmembrane region" description="Helical" evidence="11">
    <location>
        <begin position="220"/>
        <end position="243"/>
    </location>
</feature>
<dbReference type="Pfam" id="PF07690">
    <property type="entry name" value="MFS_1"/>
    <property type="match status" value="1"/>
</dbReference>
<feature type="transmembrane region" description="Helical" evidence="11">
    <location>
        <begin position="263"/>
        <end position="281"/>
    </location>
</feature>
<evidence type="ECO:0000256" key="7">
    <source>
        <dbReference type="ARBA" id="ARBA00022597"/>
    </source>
</evidence>
<comment type="similarity">
    <text evidence="3">Belongs to the major facilitator superfamily. FHS transporter (TC 2.A.1.7) family.</text>
</comment>
<keyword evidence="10 11" id="KW-0472">Membrane</keyword>
<gene>
    <name evidence="12" type="ORF">AWR27_23355</name>
</gene>
<keyword evidence="6" id="KW-0997">Cell inner membrane</keyword>
<dbReference type="InterPro" id="IPR005964">
    <property type="entry name" value="Glc/Gal_transptr_bac"/>
</dbReference>
<dbReference type="GO" id="GO:0015535">
    <property type="term" value="F:fucose:proton symporter activity"/>
    <property type="evidence" value="ECO:0007669"/>
    <property type="project" value="InterPro"/>
</dbReference>
<dbReference type="Gene3D" id="1.20.1250.20">
    <property type="entry name" value="MFS general substrate transporter like domains"/>
    <property type="match status" value="2"/>
</dbReference>
<feature type="transmembrane region" description="Helical" evidence="11">
    <location>
        <begin position="178"/>
        <end position="199"/>
    </location>
</feature>
<evidence type="ECO:0000256" key="8">
    <source>
        <dbReference type="ARBA" id="ARBA00022692"/>
    </source>
</evidence>
<keyword evidence="13" id="KW-1185">Reference proteome</keyword>
<keyword evidence="4" id="KW-0813">Transport</keyword>
<feature type="transmembrane region" description="Helical" evidence="11">
    <location>
        <begin position="312"/>
        <end position="336"/>
    </location>
</feature>
<dbReference type="PANTHER" id="PTHR43702:SF3">
    <property type="entry name" value="PROTEIN TSGA"/>
    <property type="match status" value="1"/>
</dbReference>
<evidence type="ECO:0000313" key="12">
    <source>
        <dbReference type="EMBL" id="AQG82667.1"/>
    </source>
</evidence>
<proteinExistence type="inferred from homology"/>
<evidence type="ECO:0000313" key="13">
    <source>
        <dbReference type="Proteomes" id="UP000187941"/>
    </source>
</evidence>
<dbReference type="SUPFAM" id="SSF103473">
    <property type="entry name" value="MFS general substrate transporter"/>
    <property type="match status" value="1"/>
</dbReference>
<dbReference type="InterPro" id="IPR005275">
    <property type="entry name" value="Lfuc_symporter_FucP"/>
</dbReference>
<feature type="transmembrane region" description="Helical" evidence="11">
    <location>
        <begin position="34"/>
        <end position="54"/>
    </location>
</feature>
<dbReference type="STRING" id="1178516.AWR27_23355"/>
<dbReference type="GO" id="GO:0055056">
    <property type="term" value="F:D-glucose transmembrane transporter activity"/>
    <property type="evidence" value="ECO:0007669"/>
    <property type="project" value="InterPro"/>
</dbReference>
<dbReference type="InterPro" id="IPR011701">
    <property type="entry name" value="MFS"/>
</dbReference>
<dbReference type="KEGG" id="smon:AWR27_23355"/>
<dbReference type="CDD" id="cd17394">
    <property type="entry name" value="MFS_FucP_like"/>
    <property type="match status" value="1"/>
</dbReference>
<dbReference type="NCBIfam" id="TIGR01272">
    <property type="entry name" value="gluP"/>
    <property type="match status" value="1"/>
</dbReference>
<comment type="function">
    <text evidence="1">Intake of glucose and galactose.</text>
</comment>
<feature type="transmembrane region" description="Helical" evidence="11">
    <location>
        <begin position="348"/>
        <end position="366"/>
    </location>
</feature>
<dbReference type="AlphaFoldDB" id="A0A1P9X4Y0"/>
<protein>
    <submittedName>
        <fullName evidence="12">Glucose transporter</fullName>
    </submittedName>
</protein>
<dbReference type="GO" id="GO:1904659">
    <property type="term" value="P:D-glucose transmembrane transport"/>
    <property type="evidence" value="ECO:0007669"/>
    <property type="project" value="InterPro"/>
</dbReference>